<proteinExistence type="predicted"/>
<protein>
    <recommendedName>
        <fullName evidence="3">YdhG-like domain-containing protein</fullName>
    </recommendedName>
</protein>
<accession>A0ABP8N1Q2</accession>
<evidence type="ECO:0000313" key="1">
    <source>
        <dbReference type="EMBL" id="GAA4459789.1"/>
    </source>
</evidence>
<evidence type="ECO:0008006" key="3">
    <source>
        <dbReference type="Google" id="ProtNLM"/>
    </source>
</evidence>
<comment type="caution">
    <text evidence="1">The sequence shown here is derived from an EMBL/GenBank/DDBJ whole genome shotgun (WGS) entry which is preliminary data.</text>
</comment>
<keyword evidence="2" id="KW-1185">Reference proteome</keyword>
<dbReference type="EMBL" id="BAABFA010000001">
    <property type="protein sequence ID" value="GAA4459789.1"/>
    <property type="molecule type" value="Genomic_DNA"/>
</dbReference>
<gene>
    <name evidence="1" type="ORF">GCM10023093_01410</name>
</gene>
<sequence length="141" mass="15797">MNVQEQIAQHIAGQPEAKREELQKLHELALQVSPACRQWFDEGVDETGKVVTNPTIGYGFMVIRYANGKTKEFFRIGISANKTGFSVYILGIDDKKFLAGTYGEKIGKASITGYCIKFRTLKDINIDVLAEAMRYAFSLPQ</sequence>
<dbReference type="Proteomes" id="UP001500067">
    <property type="component" value="Unassembled WGS sequence"/>
</dbReference>
<dbReference type="RefSeq" id="WP_345076988.1">
    <property type="nucleotide sequence ID" value="NZ_BAABFA010000001.1"/>
</dbReference>
<evidence type="ECO:0000313" key="2">
    <source>
        <dbReference type="Proteomes" id="UP001500067"/>
    </source>
</evidence>
<reference evidence="2" key="1">
    <citation type="journal article" date="2019" name="Int. J. Syst. Evol. Microbiol.">
        <title>The Global Catalogue of Microorganisms (GCM) 10K type strain sequencing project: providing services to taxonomists for standard genome sequencing and annotation.</title>
        <authorList>
            <consortium name="The Broad Institute Genomics Platform"/>
            <consortium name="The Broad Institute Genome Sequencing Center for Infectious Disease"/>
            <person name="Wu L."/>
            <person name="Ma J."/>
        </authorList>
    </citation>
    <scope>NUCLEOTIDE SEQUENCE [LARGE SCALE GENOMIC DNA]</scope>
    <source>
        <strain evidence="2">JCM 32105</strain>
    </source>
</reference>
<name>A0ABP8N1Q2_9BACT</name>
<organism evidence="1 2">
    <name type="scientific">Nemorincola caseinilytica</name>
    <dbReference type="NCBI Taxonomy" id="2054315"/>
    <lineage>
        <taxon>Bacteria</taxon>
        <taxon>Pseudomonadati</taxon>
        <taxon>Bacteroidota</taxon>
        <taxon>Chitinophagia</taxon>
        <taxon>Chitinophagales</taxon>
        <taxon>Chitinophagaceae</taxon>
        <taxon>Nemorincola</taxon>
    </lineage>
</organism>